<sequence length="215" mass="22114">MIGCRCWLWTGATRLTAATTITDDEDVVDNGGDDEEGGDGGAGGEGDLVELTFLPGLAAGERFHLPPANPASPVGGELTGDVGSKIPSKLSSSFPTTTGGEVPTLVRGGAPTPPREGFSCSPELLPVSPPPPLHPSRRSKFSFDIRPESSLQSLSWYVLSLATTLPTGLTILVNDGSTVEGLTPAILTIFGGVSGRASWSSVVISGIAAVDDKIW</sequence>
<organism evidence="3">
    <name type="scientific">Anopheles marajoara</name>
    <dbReference type="NCBI Taxonomy" id="58244"/>
    <lineage>
        <taxon>Eukaryota</taxon>
        <taxon>Metazoa</taxon>
        <taxon>Ecdysozoa</taxon>
        <taxon>Arthropoda</taxon>
        <taxon>Hexapoda</taxon>
        <taxon>Insecta</taxon>
        <taxon>Pterygota</taxon>
        <taxon>Neoptera</taxon>
        <taxon>Endopterygota</taxon>
        <taxon>Diptera</taxon>
        <taxon>Nematocera</taxon>
        <taxon>Culicoidea</taxon>
        <taxon>Culicidae</taxon>
        <taxon>Anophelinae</taxon>
        <taxon>Anopheles</taxon>
    </lineage>
</organism>
<evidence type="ECO:0000256" key="2">
    <source>
        <dbReference type="SAM" id="SignalP"/>
    </source>
</evidence>
<dbReference type="EMBL" id="GGFJ01011507">
    <property type="protein sequence ID" value="MBW60648.1"/>
    <property type="molecule type" value="Transcribed_RNA"/>
</dbReference>
<evidence type="ECO:0000256" key="1">
    <source>
        <dbReference type="SAM" id="MobiDB-lite"/>
    </source>
</evidence>
<dbReference type="AlphaFoldDB" id="A0A2M4C6Q6"/>
<feature type="chain" id="PRO_5014921541" evidence="2">
    <location>
        <begin position="19"/>
        <end position="215"/>
    </location>
</feature>
<feature type="signal peptide" evidence="2">
    <location>
        <begin position="1"/>
        <end position="18"/>
    </location>
</feature>
<feature type="region of interest" description="Disordered" evidence="1">
    <location>
        <begin position="24"/>
        <end position="44"/>
    </location>
</feature>
<evidence type="ECO:0000313" key="3">
    <source>
        <dbReference type="EMBL" id="MBW60648.1"/>
    </source>
</evidence>
<accession>A0A2M4C6Q6</accession>
<feature type="compositionally biased region" description="Acidic residues" evidence="1">
    <location>
        <begin position="24"/>
        <end position="38"/>
    </location>
</feature>
<reference evidence="3" key="1">
    <citation type="submission" date="2018-01" db="EMBL/GenBank/DDBJ databases">
        <title>An insight into the sialome of Amazonian anophelines.</title>
        <authorList>
            <person name="Ribeiro J.M."/>
            <person name="Scarpassa V."/>
            <person name="Calvo E."/>
        </authorList>
    </citation>
    <scope>NUCLEOTIDE SEQUENCE</scope>
    <source>
        <tissue evidence="3">Salivary glands</tissue>
    </source>
</reference>
<keyword evidence="2" id="KW-0732">Signal</keyword>
<name>A0A2M4C6Q6_9DIPT</name>
<proteinExistence type="predicted"/>
<protein>
    <submittedName>
        <fullName evidence="3">Putative secreted protein</fullName>
    </submittedName>
</protein>